<name>A0A8I1W3J6_PLESH</name>
<organism evidence="2 3">
    <name type="scientific">Plesiomonas shigelloides</name>
    <name type="common">Aeromonas shigelloides</name>
    <dbReference type="NCBI Taxonomy" id="703"/>
    <lineage>
        <taxon>Bacteria</taxon>
        <taxon>Pseudomonadati</taxon>
        <taxon>Pseudomonadota</taxon>
        <taxon>Gammaproteobacteria</taxon>
        <taxon>Enterobacterales</taxon>
        <taxon>Enterobacteriaceae</taxon>
        <taxon>Plesiomonas</taxon>
    </lineage>
</organism>
<proteinExistence type="predicted"/>
<protein>
    <submittedName>
        <fullName evidence="2">1-acyl-sn-glycerol-3-phosphate acyltransferase</fullName>
    </submittedName>
</protein>
<keyword evidence="2" id="KW-0808">Transferase</keyword>
<sequence>MSQTNNELFADIRPYHDAEVAPVLAGILSDDEFIHAICRFRYPRLSRWAGWLLKPVVRYVLQQRARSITSVRAFQQIVERYMQHMIDTTTDGVTYSGLENLTPGESYLFISNHRDIAMDPALVNWGLYHNGHDTVRIAIGDNLLRKPYASDIMRLNKSFIVKRSAKGVREMLAAFTELSAYIRHSLDEKQSIWIAQKEGRAKDGNDQTDPAILKMFYMNGKKQQIPMADYFRSLNIVPVAISYEYDAGEVEKAAELAQKARGETYVKAEFEDLDSIVKGIVGYKGRVQVSFGPVMREEMNSPEELAAWIDQHITEQYHLFPSNLLAAGISDEISVEKQQEFAMRMSQVPAELRERVERCYALPACKQRGLPLPPEPHDESAA</sequence>
<dbReference type="EMBL" id="JAFNAA010000001">
    <property type="protein sequence ID" value="MBO1106848.1"/>
    <property type="molecule type" value="Genomic_DNA"/>
</dbReference>
<dbReference type="Pfam" id="PF01553">
    <property type="entry name" value="Acyltransferase"/>
    <property type="match status" value="1"/>
</dbReference>
<dbReference type="AlphaFoldDB" id="A0A8I1W3J6"/>
<dbReference type="Proteomes" id="UP000664658">
    <property type="component" value="Unassembled WGS sequence"/>
</dbReference>
<evidence type="ECO:0000313" key="2">
    <source>
        <dbReference type="EMBL" id="MBO1106848.1"/>
    </source>
</evidence>
<dbReference type="InterPro" id="IPR002123">
    <property type="entry name" value="Plipid/glycerol_acylTrfase"/>
</dbReference>
<keyword evidence="2" id="KW-0012">Acyltransferase</keyword>
<dbReference type="GO" id="GO:0042840">
    <property type="term" value="P:D-glucuronate catabolic process"/>
    <property type="evidence" value="ECO:0007669"/>
    <property type="project" value="TreeGrafter"/>
</dbReference>
<dbReference type="SUPFAM" id="SSF69593">
    <property type="entry name" value="Glycerol-3-phosphate (1)-acyltransferase"/>
    <property type="match status" value="1"/>
</dbReference>
<dbReference type="PANTHER" id="PTHR30068:SF3">
    <property type="entry name" value="PHOSPHOLIPID_GLYCEROL ACYLTRANSFERASE DOMAIN-CONTAINING PROTEIN"/>
    <property type="match status" value="1"/>
</dbReference>
<reference evidence="2" key="1">
    <citation type="submission" date="2021-03" db="EMBL/GenBank/DDBJ databases">
        <title>Plesiomonas shigelloides zfcc0051, isolated from zebrafish feces.</title>
        <authorList>
            <person name="Vanderhoek Z."/>
            <person name="Gaulke C."/>
        </authorList>
    </citation>
    <scope>NUCLEOTIDE SEQUENCE</scope>
    <source>
        <strain evidence="2">Zfcc0051</strain>
    </source>
</reference>
<gene>
    <name evidence="2" type="ORF">J2R62_01185</name>
</gene>
<feature type="domain" description="Phospholipid/glycerol acyltransferase" evidence="1">
    <location>
        <begin position="93"/>
        <end position="241"/>
    </location>
</feature>
<dbReference type="GO" id="GO:0019698">
    <property type="term" value="P:D-galacturonate catabolic process"/>
    <property type="evidence" value="ECO:0007669"/>
    <property type="project" value="TreeGrafter"/>
</dbReference>
<evidence type="ECO:0000259" key="1">
    <source>
        <dbReference type="Pfam" id="PF01553"/>
    </source>
</evidence>
<dbReference type="GO" id="GO:0016746">
    <property type="term" value="F:acyltransferase activity"/>
    <property type="evidence" value="ECO:0007669"/>
    <property type="project" value="UniProtKB-KW"/>
</dbReference>
<dbReference type="PANTHER" id="PTHR30068">
    <property type="entry name" value="URONATE ISOMERASE"/>
    <property type="match status" value="1"/>
</dbReference>
<dbReference type="RefSeq" id="WP_052181354.1">
    <property type="nucleotide sequence ID" value="NZ_CP062196.1"/>
</dbReference>
<evidence type="ECO:0000313" key="3">
    <source>
        <dbReference type="Proteomes" id="UP000664658"/>
    </source>
</evidence>
<accession>A0A8I1W3J6</accession>
<comment type="caution">
    <text evidence="2">The sequence shown here is derived from an EMBL/GenBank/DDBJ whole genome shotgun (WGS) entry which is preliminary data.</text>
</comment>